<feature type="transmembrane region" description="Helical" evidence="1">
    <location>
        <begin position="12"/>
        <end position="35"/>
    </location>
</feature>
<reference evidence="2 3" key="1">
    <citation type="journal article" date="2018" name="Sci. Rep.">
        <title>Genomic signatures of local adaptation to the degree of environmental predictability in rotifers.</title>
        <authorList>
            <person name="Franch-Gras L."/>
            <person name="Hahn C."/>
            <person name="Garcia-Roger E.M."/>
            <person name="Carmona M.J."/>
            <person name="Serra M."/>
            <person name="Gomez A."/>
        </authorList>
    </citation>
    <scope>NUCLEOTIDE SEQUENCE [LARGE SCALE GENOMIC DNA]</scope>
    <source>
        <strain evidence="2">HYR1</strain>
    </source>
</reference>
<name>A0A3M7T6N4_BRAPC</name>
<protein>
    <submittedName>
        <fullName evidence="2">Uncharacterized protein</fullName>
    </submittedName>
</protein>
<feature type="transmembrane region" description="Helical" evidence="1">
    <location>
        <begin position="55"/>
        <end position="74"/>
    </location>
</feature>
<proteinExistence type="predicted"/>
<keyword evidence="1" id="KW-0472">Membrane</keyword>
<keyword evidence="3" id="KW-1185">Reference proteome</keyword>
<evidence type="ECO:0000256" key="1">
    <source>
        <dbReference type="SAM" id="Phobius"/>
    </source>
</evidence>
<dbReference type="EMBL" id="REGN01000185">
    <property type="protein sequence ID" value="RNA43696.1"/>
    <property type="molecule type" value="Genomic_DNA"/>
</dbReference>
<comment type="caution">
    <text evidence="2">The sequence shown here is derived from an EMBL/GenBank/DDBJ whole genome shotgun (WGS) entry which is preliminary data.</text>
</comment>
<dbReference type="Proteomes" id="UP000276133">
    <property type="component" value="Unassembled WGS sequence"/>
</dbReference>
<accession>A0A3M7T6N4</accession>
<dbReference type="AlphaFoldDB" id="A0A3M7T6N4"/>
<evidence type="ECO:0000313" key="2">
    <source>
        <dbReference type="EMBL" id="RNA43696.1"/>
    </source>
</evidence>
<evidence type="ECO:0000313" key="3">
    <source>
        <dbReference type="Proteomes" id="UP000276133"/>
    </source>
</evidence>
<keyword evidence="1" id="KW-1133">Transmembrane helix</keyword>
<sequence>MGNLEVYIKAKFILFKLNLIYLTLFIILKLIWHTLAGEESIYSSLHEYSCFKPNAIRQMILIQIIKMYAVYVGLNNLVLLNLN</sequence>
<gene>
    <name evidence="2" type="ORF">BpHYR1_045959</name>
</gene>
<keyword evidence="1" id="KW-0812">Transmembrane</keyword>
<organism evidence="2 3">
    <name type="scientific">Brachionus plicatilis</name>
    <name type="common">Marine rotifer</name>
    <name type="synonym">Brachionus muelleri</name>
    <dbReference type="NCBI Taxonomy" id="10195"/>
    <lineage>
        <taxon>Eukaryota</taxon>
        <taxon>Metazoa</taxon>
        <taxon>Spiralia</taxon>
        <taxon>Gnathifera</taxon>
        <taxon>Rotifera</taxon>
        <taxon>Eurotatoria</taxon>
        <taxon>Monogononta</taxon>
        <taxon>Pseudotrocha</taxon>
        <taxon>Ploima</taxon>
        <taxon>Brachionidae</taxon>
        <taxon>Brachionus</taxon>
    </lineage>
</organism>